<reference evidence="1" key="1">
    <citation type="submission" date="2022-05" db="EMBL/GenBank/DDBJ databases">
        <title>Chromosome-level genome of Chaenocephalus aceratus.</title>
        <authorList>
            <person name="Park H."/>
        </authorList>
    </citation>
    <scope>NUCLEOTIDE SEQUENCE</scope>
    <source>
        <strain evidence="1">KU_202001</strain>
    </source>
</reference>
<proteinExistence type="predicted"/>
<comment type="caution">
    <text evidence="1">The sequence shown here is derived from an EMBL/GenBank/DDBJ whole genome shotgun (WGS) entry which is preliminary data.</text>
</comment>
<name>A0ACB9VP16_CHAAC</name>
<dbReference type="EMBL" id="CM043808">
    <property type="protein sequence ID" value="KAI4801797.1"/>
    <property type="molecule type" value="Genomic_DNA"/>
</dbReference>
<organism evidence="1 2">
    <name type="scientific">Chaenocephalus aceratus</name>
    <name type="common">Blackfin icefish</name>
    <name type="synonym">Chaenichthys aceratus</name>
    <dbReference type="NCBI Taxonomy" id="36190"/>
    <lineage>
        <taxon>Eukaryota</taxon>
        <taxon>Metazoa</taxon>
        <taxon>Chordata</taxon>
        <taxon>Craniata</taxon>
        <taxon>Vertebrata</taxon>
        <taxon>Euteleostomi</taxon>
        <taxon>Actinopterygii</taxon>
        <taxon>Neopterygii</taxon>
        <taxon>Teleostei</taxon>
        <taxon>Neoteleostei</taxon>
        <taxon>Acanthomorphata</taxon>
        <taxon>Eupercaria</taxon>
        <taxon>Perciformes</taxon>
        <taxon>Notothenioidei</taxon>
        <taxon>Channichthyidae</taxon>
        <taxon>Chaenocephalus</taxon>
    </lineage>
</organism>
<gene>
    <name evidence="1" type="ORF">KUCAC02_019668</name>
</gene>
<keyword evidence="2" id="KW-1185">Reference proteome</keyword>
<sequence length="115" mass="12965">MLRDENWYVNKLQAFLYVGIKDLPNGLEDRAVKSWGKLKEEYKEEVMVEDVATLFHLGSEMAPENLPCKTGGKEAGGKRREEHRRLGIMLQPTERLLSSHNSAEDSSVSSLSSSL</sequence>
<protein>
    <submittedName>
        <fullName evidence="1">Uncharacterized protein</fullName>
    </submittedName>
</protein>
<dbReference type="Proteomes" id="UP001057452">
    <property type="component" value="Chromosome 24"/>
</dbReference>
<evidence type="ECO:0000313" key="1">
    <source>
        <dbReference type="EMBL" id="KAI4801797.1"/>
    </source>
</evidence>
<accession>A0ACB9VP16</accession>
<evidence type="ECO:0000313" key="2">
    <source>
        <dbReference type="Proteomes" id="UP001057452"/>
    </source>
</evidence>